<dbReference type="PANTHER" id="PTHR43798:SF33">
    <property type="entry name" value="HYDROLASE, PUTATIVE (AFU_ORTHOLOGUE AFUA_2G14860)-RELATED"/>
    <property type="match status" value="1"/>
</dbReference>
<reference evidence="2 3" key="1">
    <citation type="submission" date="2019-05" db="EMBL/GenBank/DDBJ databases">
        <title>Panacibacter sp. strain 17mud1-8 Genome sequencing and assembly.</title>
        <authorList>
            <person name="Chhetri G."/>
        </authorList>
    </citation>
    <scope>NUCLEOTIDE SEQUENCE [LARGE SCALE GENOMIC DNA]</scope>
    <source>
        <strain evidence="2 3">17mud1-8</strain>
    </source>
</reference>
<proteinExistence type="predicted"/>
<dbReference type="EMBL" id="SZQL01000012">
    <property type="protein sequence ID" value="TKK67243.1"/>
    <property type="molecule type" value="Genomic_DNA"/>
</dbReference>
<accession>A0A4V5UU08</accession>
<dbReference type="InterPro" id="IPR000073">
    <property type="entry name" value="AB_hydrolase_1"/>
</dbReference>
<dbReference type="PANTHER" id="PTHR43798">
    <property type="entry name" value="MONOACYLGLYCEROL LIPASE"/>
    <property type="match status" value="1"/>
</dbReference>
<dbReference type="OrthoDB" id="975949at2"/>
<evidence type="ECO:0000259" key="1">
    <source>
        <dbReference type="Pfam" id="PF00561"/>
    </source>
</evidence>
<dbReference type="GO" id="GO:0016787">
    <property type="term" value="F:hydrolase activity"/>
    <property type="evidence" value="ECO:0007669"/>
    <property type="project" value="UniProtKB-KW"/>
</dbReference>
<dbReference type="AlphaFoldDB" id="A0A4V5UU08"/>
<dbReference type="InterPro" id="IPR029058">
    <property type="entry name" value="AB_hydrolase_fold"/>
</dbReference>
<dbReference type="GO" id="GO:0016020">
    <property type="term" value="C:membrane"/>
    <property type="evidence" value="ECO:0007669"/>
    <property type="project" value="TreeGrafter"/>
</dbReference>
<sequence>MQEEKVVYKNSVIAYKKYGQGNRYMLCFHGFGQTGYRWGILEPFLGNKFTLIAFDLPFHGDTMWNKQENFTVEKLVEIIKQVLPKNHDKFYLLGYSMGGRIALRLLQQIPEQIQKVVLLAPDGLHKNFLYRFATHTIVGRNIFYKSMRNPRLLFSLAKQLHARGAISKGYINMAELYMSSETSRMAIYYRWMGTRYFQPNLNLLKNQIVKYRIPVVMVFGKSDKIIIADKGILFTKGLENYTTIKLLDTGHYFLRENYAPLIASFFDDDK</sequence>
<dbReference type="SUPFAM" id="SSF53474">
    <property type="entry name" value="alpha/beta-Hydrolases"/>
    <property type="match status" value="1"/>
</dbReference>
<evidence type="ECO:0000313" key="3">
    <source>
        <dbReference type="Proteomes" id="UP000305848"/>
    </source>
</evidence>
<dbReference type="Pfam" id="PF00561">
    <property type="entry name" value="Abhydrolase_1"/>
    <property type="match status" value="1"/>
</dbReference>
<organism evidence="2 3">
    <name type="scientific">Ilyomonas limi</name>
    <dbReference type="NCBI Taxonomy" id="2575867"/>
    <lineage>
        <taxon>Bacteria</taxon>
        <taxon>Pseudomonadati</taxon>
        <taxon>Bacteroidota</taxon>
        <taxon>Chitinophagia</taxon>
        <taxon>Chitinophagales</taxon>
        <taxon>Chitinophagaceae</taxon>
        <taxon>Ilyomonas</taxon>
    </lineage>
</organism>
<gene>
    <name evidence="2" type="ORF">FC093_15290</name>
</gene>
<dbReference type="RefSeq" id="WP_137262673.1">
    <property type="nucleotide sequence ID" value="NZ_SZQL01000012.1"/>
</dbReference>
<feature type="domain" description="AB hydrolase-1" evidence="1">
    <location>
        <begin position="25"/>
        <end position="130"/>
    </location>
</feature>
<evidence type="ECO:0000313" key="2">
    <source>
        <dbReference type="EMBL" id="TKK67243.1"/>
    </source>
</evidence>
<name>A0A4V5UU08_9BACT</name>
<keyword evidence="2" id="KW-0378">Hydrolase</keyword>
<comment type="caution">
    <text evidence="2">The sequence shown here is derived from an EMBL/GenBank/DDBJ whole genome shotgun (WGS) entry which is preliminary data.</text>
</comment>
<keyword evidence="3" id="KW-1185">Reference proteome</keyword>
<dbReference type="Gene3D" id="3.40.50.1820">
    <property type="entry name" value="alpha/beta hydrolase"/>
    <property type="match status" value="1"/>
</dbReference>
<dbReference type="Proteomes" id="UP000305848">
    <property type="component" value="Unassembled WGS sequence"/>
</dbReference>
<dbReference type="InterPro" id="IPR050266">
    <property type="entry name" value="AB_hydrolase_sf"/>
</dbReference>
<dbReference type="PRINTS" id="PR00111">
    <property type="entry name" value="ABHYDROLASE"/>
</dbReference>
<protein>
    <submittedName>
        <fullName evidence="2">Alpha/beta hydrolase</fullName>
    </submittedName>
</protein>